<protein>
    <submittedName>
        <fullName evidence="1">Uncharacterized protein</fullName>
    </submittedName>
</protein>
<dbReference type="Proteomes" id="UP000270094">
    <property type="component" value="Unassembled WGS sequence"/>
</dbReference>
<dbReference type="OrthoDB" id="5916685at2759"/>
<evidence type="ECO:0000313" key="2">
    <source>
        <dbReference type="Proteomes" id="UP000270094"/>
    </source>
</evidence>
<dbReference type="AlphaFoldDB" id="A0A3P7JBL0"/>
<gene>
    <name evidence="1" type="ORF">SVUK_LOCUS12387</name>
</gene>
<name>A0A3P7JBL0_STRVU</name>
<dbReference type="EMBL" id="UYYB01099094">
    <property type="protein sequence ID" value="VDM77389.1"/>
    <property type="molecule type" value="Genomic_DNA"/>
</dbReference>
<keyword evidence="2" id="KW-1185">Reference proteome</keyword>
<reference evidence="1 2" key="1">
    <citation type="submission" date="2018-11" db="EMBL/GenBank/DDBJ databases">
        <authorList>
            <consortium name="Pathogen Informatics"/>
        </authorList>
    </citation>
    <scope>NUCLEOTIDE SEQUENCE [LARGE SCALE GENOMIC DNA]</scope>
</reference>
<evidence type="ECO:0000313" key="1">
    <source>
        <dbReference type="EMBL" id="VDM77389.1"/>
    </source>
</evidence>
<accession>A0A3P7JBL0</accession>
<sequence>MHHNFLISVKNEIKIEEEDVNIINEKGNKVYYIHAPGNYSLHFKRIKVEKDFGFLAGEIGITLQVPIIEGPAGIRFDLPYTMVPETGLLSQQCDEHSGIIERNAQIRFVNIYPAILEGSLCLQRTISLPNRNTLEQLIRSKVQGIDDEVKKRLNKGRGRFQVFLNLIAADKPSISKKRWFEGSKECKCCESPTSSCGSLAYLYCNIEDCKSGWALQCLHNTARIAACYTCKCCESPTSSCGSLAYLYCNIEDCKSGWALQCLHNTARIAACYTVEFNYR</sequence>
<proteinExistence type="predicted"/>
<organism evidence="1 2">
    <name type="scientific">Strongylus vulgaris</name>
    <name type="common">Blood worm</name>
    <dbReference type="NCBI Taxonomy" id="40348"/>
    <lineage>
        <taxon>Eukaryota</taxon>
        <taxon>Metazoa</taxon>
        <taxon>Ecdysozoa</taxon>
        <taxon>Nematoda</taxon>
        <taxon>Chromadorea</taxon>
        <taxon>Rhabditida</taxon>
        <taxon>Rhabditina</taxon>
        <taxon>Rhabditomorpha</taxon>
        <taxon>Strongyloidea</taxon>
        <taxon>Strongylidae</taxon>
        <taxon>Strongylus</taxon>
    </lineage>
</organism>